<feature type="region of interest" description="Disordered" evidence="1">
    <location>
        <begin position="286"/>
        <end position="347"/>
    </location>
</feature>
<feature type="compositionally biased region" description="Low complexity" evidence="1">
    <location>
        <begin position="306"/>
        <end position="322"/>
    </location>
</feature>
<reference evidence="2" key="1">
    <citation type="journal article" date="2023" name="bioRxiv">
        <title>Improved chromosome-level genome assembly for marigold (Tagetes erecta).</title>
        <authorList>
            <person name="Jiang F."/>
            <person name="Yuan L."/>
            <person name="Wang S."/>
            <person name="Wang H."/>
            <person name="Xu D."/>
            <person name="Wang A."/>
            <person name="Fan W."/>
        </authorList>
    </citation>
    <scope>NUCLEOTIDE SEQUENCE</scope>
    <source>
        <strain evidence="2">WSJ</strain>
        <tissue evidence="2">Leaf</tissue>
    </source>
</reference>
<dbReference type="EMBL" id="JAUHHV010000002">
    <property type="protein sequence ID" value="KAK1434030.1"/>
    <property type="molecule type" value="Genomic_DNA"/>
</dbReference>
<sequence length="347" mass="37670">MDTKRSIIVMQHHILVSIFIALLFITSSISQPIYIHHHHRHSRVNNRTLTPTSHKNHGRSRNHGGGQRPVGCSQRSSRSCNRRGPSHCDPLYEYLFETCGHWPFPRNSTDNPFLCKPSPPPPPSCPPPPPPPVICPPPPPPPSPPPPSPPPPSPPPPSPPPPSPPPPSPPPPPLVASPPPPVPTPSPIVLSPPPDYILPPAIPDLPPFDPFHNPWFSPPANLINPPPLVPISFSPPGFETNPPLVPIFSPPETNPGQIPLLPPLINPGQQFPPAFNPPELNPPEFNPGEQFPPVFNPPEFNPPEFNPGEQFPPQLPFTFTPPVESTMPFPGIGDTPEIIMPPPVDLP</sequence>
<keyword evidence="3" id="KW-1185">Reference proteome</keyword>
<comment type="caution">
    <text evidence="2">The sequence shown here is derived from an EMBL/GenBank/DDBJ whole genome shotgun (WGS) entry which is preliminary data.</text>
</comment>
<feature type="region of interest" description="Disordered" evidence="1">
    <location>
        <begin position="39"/>
        <end position="84"/>
    </location>
</feature>
<protein>
    <submittedName>
        <fullName evidence="2">Uncharacterized protein</fullName>
    </submittedName>
</protein>
<dbReference type="AlphaFoldDB" id="A0AAD8L268"/>
<gene>
    <name evidence="2" type="ORF">QVD17_10948</name>
</gene>
<name>A0AAD8L268_TARER</name>
<organism evidence="2 3">
    <name type="scientific">Tagetes erecta</name>
    <name type="common">African marigold</name>
    <dbReference type="NCBI Taxonomy" id="13708"/>
    <lineage>
        <taxon>Eukaryota</taxon>
        <taxon>Viridiplantae</taxon>
        <taxon>Streptophyta</taxon>
        <taxon>Embryophyta</taxon>
        <taxon>Tracheophyta</taxon>
        <taxon>Spermatophyta</taxon>
        <taxon>Magnoliopsida</taxon>
        <taxon>eudicotyledons</taxon>
        <taxon>Gunneridae</taxon>
        <taxon>Pentapetalae</taxon>
        <taxon>asterids</taxon>
        <taxon>campanulids</taxon>
        <taxon>Asterales</taxon>
        <taxon>Asteraceae</taxon>
        <taxon>Asteroideae</taxon>
        <taxon>Heliantheae alliance</taxon>
        <taxon>Tageteae</taxon>
        <taxon>Tagetes</taxon>
    </lineage>
</organism>
<evidence type="ECO:0000313" key="2">
    <source>
        <dbReference type="EMBL" id="KAK1434030.1"/>
    </source>
</evidence>
<accession>A0AAD8L268</accession>
<feature type="compositionally biased region" description="Pro residues" evidence="1">
    <location>
        <begin position="294"/>
        <end position="305"/>
    </location>
</feature>
<dbReference type="PRINTS" id="PR01217">
    <property type="entry name" value="PRICHEXTENSN"/>
</dbReference>
<proteinExistence type="predicted"/>
<evidence type="ECO:0000313" key="3">
    <source>
        <dbReference type="Proteomes" id="UP001229421"/>
    </source>
</evidence>
<evidence type="ECO:0000256" key="1">
    <source>
        <dbReference type="SAM" id="MobiDB-lite"/>
    </source>
</evidence>
<feature type="region of interest" description="Disordered" evidence="1">
    <location>
        <begin position="141"/>
        <end position="187"/>
    </location>
</feature>
<dbReference type="Proteomes" id="UP001229421">
    <property type="component" value="Unassembled WGS sequence"/>
</dbReference>